<evidence type="ECO:0000256" key="2">
    <source>
        <dbReference type="ARBA" id="ARBA00015189"/>
    </source>
</evidence>
<feature type="region of interest" description="Disordered" evidence="9">
    <location>
        <begin position="150"/>
        <end position="189"/>
    </location>
</feature>
<keyword evidence="12" id="KW-1185">Reference proteome</keyword>
<dbReference type="EMBL" id="AHAT01004643">
    <property type="status" value="NOT_ANNOTATED_CDS"/>
    <property type="molecule type" value="Genomic_DNA"/>
</dbReference>
<dbReference type="GeneTree" id="ENSGT00390000004541"/>
<evidence type="ECO:0000256" key="6">
    <source>
        <dbReference type="ARBA" id="ARBA00023187"/>
    </source>
</evidence>
<dbReference type="GO" id="GO:0008380">
    <property type="term" value="P:RNA splicing"/>
    <property type="evidence" value="ECO:0007669"/>
    <property type="project" value="UniProtKB-KW"/>
</dbReference>
<dbReference type="GO" id="GO:0005681">
    <property type="term" value="C:spliceosomal complex"/>
    <property type="evidence" value="ECO:0007669"/>
    <property type="project" value="UniProtKB-KW"/>
</dbReference>
<sequence>QNKMAASSWSIPEILKHHQQTDVCYTRAKYREGRRLKAVKVYTINLESRCLLVQGVPALGVMSELVQLFALYGVIEEYRVLDEYPSEQFTEVYLIKFQKLQSARVAKRKLDERSFFGGLLHVCYAPEYETVQDTREKLQDRRRYIARVTRNKGGDHDNTEKKVEKPSTSEEAACEQQQVEETGDDGEKVESWNDYYGYPMLPPPPQEDIPGHQSFGEQTYFSFKGLPEAGSSSERFRVVPRNRSADHSKNSLGDPLGSVRKVKSSTARFIPRTTHLQERKRKMEQAGELSLLGINRTNETIIGPKVPETPKVDMGDDSLNTSVDLIRSKIIKISSVPESKPGEQQPIAPKPRRRI</sequence>
<accession>W5MXI7</accession>
<reference evidence="11" key="2">
    <citation type="submission" date="2025-08" db="UniProtKB">
        <authorList>
            <consortium name="Ensembl"/>
        </authorList>
    </citation>
    <scope>IDENTIFICATION</scope>
</reference>
<keyword evidence="5 8" id="KW-0694">RNA-binding</keyword>
<dbReference type="InterPro" id="IPR034264">
    <property type="entry name" value="RBM48_RRM"/>
</dbReference>
<dbReference type="AlphaFoldDB" id="W5MXI7"/>
<dbReference type="PANTHER" id="PTHR20957">
    <property type="entry name" value="RNA-BINDING PROTEIN 48"/>
    <property type="match status" value="1"/>
</dbReference>
<keyword evidence="6" id="KW-0508">mRNA splicing</keyword>
<dbReference type="InterPro" id="IPR035979">
    <property type="entry name" value="RBD_domain_sf"/>
</dbReference>
<dbReference type="FunFam" id="3.30.70.330:FF:000424">
    <property type="entry name" value="RNA-binding protein 48 isoform X4"/>
    <property type="match status" value="1"/>
</dbReference>
<evidence type="ECO:0000313" key="12">
    <source>
        <dbReference type="Proteomes" id="UP000018468"/>
    </source>
</evidence>
<keyword evidence="4" id="KW-0747">Spliceosome</keyword>
<proteinExistence type="inferred from homology"/>
<feature type="compositionally biased region" description="Low complexity" evidence="9">
    <location>
        <begin position="170"/>
        <end position="180"/>
    </location>
</feature>
<dbReference type="HOGENOM" id="CLU_065720_0_0_1"/>
<evidence type="ECO:0000259" key="10">
    <source>
        <dbReference type="PROSITE" id="PS50102"/>
    </source>
</evidence>
<reference evidence="11" key="3">
    <citation type="submission" date="2025-09" db="UniProtKB">
        <authorList>
            <consortium name="Ensembl"/>
        </authorList>
    </citation>
    <scope>IDENTIFICATION</scope>
</reference>
<evidence type="ECO:0000256" key="3">
    <source>
        <dbReference type="ARBA" id="ARBA00022664"/>
    </source>
</evidence>
<dbReference type="SUPFAM" id="SSF54928">
    <property type="entry name" value="RNA-binding domain, RBD"/>
    <property type="match status" value="1"/>
</dbReference>
<dbReference type="Ensembl" id="ENSLOCT00000013124.1">
    <property type="protein sequence ID" value="ENSLOCP00000013096.1"/>
    <property type="gene ID" value="ENSLOCG00000010688.1"/>
</dbReference>
<dbReference type="CDD" id="cd12442">
    <property type="entry name" value="RRM_RBM48"/>
    <property type="match status" value="1"/>
</dbReference>
<dbReference type="Gene3D" id="3.30.70.330">
    <property type="match status" value="1"/>
</dbReference>
<evidence type="ECO:0000313" key="11">
    <source>
        <dbReference type="Ensembl" id="ENSLOCP00000013096.1"/>
    </source>
</evidence>
<dbReference type="GO" id="GO:0006397">
    <property type="term" value="P:mRNA processing"/>
    <property type="evidence" value="ECO:0007669"/>
    <property type="project" value="UniProtKB-KW"/>
</dbReference>
<evidence type="ECO:0000256" key="1">
    <source>
        <dbReference type="ARBA" id="ARBA00006938"/>
    </source>
</evidence>
<feature type="domain" description="RRM" evidence="10">
    <location>
        <begin position="49"/>
        <end position="127"/>
    </location>
</feature>
<feature type="region of interest" description="Disordered" evidence="9">
    <location>
        <begin position="334"/>
        <end position="355"/>
    </location>
</feature>
<dbReference type="InterPro" id="IPR039599">
    <property type="entry name" value="RBM48"/>
</dbReference>
<dbReference type="Bgee" id="ENSLOCG00000010688">
    <property type="expression patterns" value="Expressed in ovary and 13 other cell types or tissues"/>
</dbReference>
<dbReference type="PANTHER" id="PTHR20957:SF0">
    <property type="entry name" value="RNA-BINDING PROTEIN 48"/>
    <property type="match status" value="1"/>
</dbReference>
<reference evidence="12" key="1">
    <citation type="submission" date="2011-12" db="EMBL/GenBank/DDBJ databases">
        <title>The Draft Genome of Lepisosteus oculatus.</title>
        <authorList>
            <consortium name="The Broad Institute Genome Assembly &amp; Analysis Group"/>
            <consortium name="Computational R&amp;D Group"/>
            <consortium name="and Sequencing Platform"/>
            <person name="Di Palma F."/>
            <person name="Alfoldi J."/>
            <person name="Johnson J."/>
            <person name="Berlin A."/>
            <person name="Gnerre S."/>
            <person name="Jaffe D."/>
            <person name="MacCallum I."/>
            <person name="Young S."/>
            <person name="Walker B.J."/>
            <person name="Lander E.S."/>
            <person name="Lindblad-Toh K."/>
        </authorList>
    </citation>
    <scope>NUCLEOTIDE SEQUENCE [LARGE SCALE GENOMIC DNA]</scope>
</reference>
<evidence type="ECO:0000256" key="4">
    <source>
        <dbReference type="ARBA" id="ARBA00022728"/>
    </source>
</evidence>
<dbReference type="GO" id="GO:0003723">
    <property type="term" value="F:RNA binding"/>
    <property type="evidence" value="ECO:0007669"/>
    <property type="project" value="UniProtKB-UniRule"/>
</dbReference>
<evidence type="ECO:0000256" key="5">
    <source>
        <dbReference type="ARBA" id="ARBA00022884"/>
    </source>
</evidence>
<evidence type="ECO:0000256" key="9">
    <source>
        <dbReference type="SAM" id="MobiDB-lite"/>
    </source>
</evidence>
<comment type="function">
    <text evidence="7">As a component of the minor spliceosome, involved in the splicing of U12-type introns in pre-mRNAs.</text>
</comment>
<dbReference type="Proteomes" id="UP000018468">
    <property type="component" value="Linkage group LG11"/>
</dbReference>
<protein>
    <recommendedName>
        <fullName evidence="2">RNA-binding protein 48</fullName>
    </recommendedName>
</protein>
<feature type="compositionally biased region" description="Basic and acidic residues" evidence="9">
    <location>
        <begin position="152"/>
        <end position="168"/>
    </location>
</feature>
<keyword evidence="3" id="KW-0507">mRNA processing</keyword>
<organism evidence="11 12">
    <name type="scientific">Lepisosteus oculatus</name>
    <name type="common">Spotted gar</name>
    <dbReference type="NCBI Taxonomy" id="7918"/>
    <lineage>
        <taxon>Eukaryota</taxon>
        <taxon>Metazoa</taxon>
        <taxon>Chordata</taxon>
        <taxon>Craniata</taxon>
        <taxon>Vertebrata</taxon>
        <taxon>Euteleostomi</taxon>
        <taxon>Actinopterygii</taxon>
        <taxon>Neopterygii</taxon>
        <taxon>Holostei</taxon>
        <taxon>Semionotiformes</taxon>
        <taxon>Lepisosteidae</taxon>
        <taxon>Lepisosteus</taxon>
    </lineage>
</organism>
<dbReference type="InterPro" id="IPR000504">
    <property type="entry name" value="RRM_dom"/>
</dbReference>
<evidence type="ECO:0000256" key="7">
    <source>
        <dbReference type="ARBA" id="ARBA00035004"/>
    </source>
</evidence>
<name>W5MXI7_LEPOC</name>
<evidence type="ECO:0000256" key="8">
    <source>
        <dbReference type="PROSITE-ProRule" id="PRU00176"/>
    </source>
</evidence>
<comment type="similarity">
    <text evidence="1">Belongs to the RBM48 family.</text>
</comment>
<dbReference type="InterPro" id="IPR012677">
    <property type="entry name" value="Nucleotide-bd_a/b_plait_sf"/>
</dbReference>
<dbReference type="PROSITE" id="PS50102">
    <property type="entry name" value="RRM"/>
    <property type="match status" value="1"/>
</dbReference>